<feature type="transmembrane region" description="Helical" evidence="9">
    <location>
        <begin position="83"/>
        <end position="102"/>
    </location>
</feature>
<feature type="transmembrane region" description="Helical" evidence="9">
    <location>
        <begin position="59"/>
        <end position="77"/>
    </location>
</feature>
<evidence type="ECO:0000256" key="1">
    <source>
        <dbReference type="ARBA" id="ARBA00004651"/>
    </source>
</evidence>
<name>A0A7R7I1L5_9ACTN</name>
<feature type="transmembrane region" description="Helical" evidence="9">
    <location>
        <begin position="20"/>
        <end position="38"/>
    </location>
</feature>
<dbReference type="InterPro" id="IPR010065">
    <property type="entry name" value="AA_ABC_transptr_permease_3TM"/>
</dbReference>
<dbReference type="CDD" id="cd06261">
    <property type="entry name" value="TM_PBP2"/>
    <property type="match status" value="1"/>
</dbReference>
<dbReference type="NCBIfam" id="TIGR01726">
    <property type="entry name" value="HEQRo_perm_3TM"/>
    <property type="match status" value="1"/>
</dbReference>
<keyword evidence="7 9" id="KW-1133">Transmembrane helix</keyword>
<dbReference type="PROSITE" id="PS50928">
    <property type="entry name" value="ABC_TM1"/>
    <property type="match status" value="1"/>
</dbReference>
<dbReference type="AlphaFoldDB" id="A0A7R7I1L5"/>
<evidence type="ECO:0000313" key="11">
    <source>
        <dbReference type="EMBL" id="BCJ39173.1"/>
    </source>
</evidence>
<evidence type="ECO:0000256" key="3">
    <source>
        <dbReference type="ARBA" id="ARBA00022448"/>
    </source>
</evidence>
<gene>
    <name evidence="11" type="ORF">Athai_66760</name>
</gene>
<feature type="domain" description="ABC transmembrane type-1" evidence="10">
    <location>
        <begin position="14"/>
        <end position="202"/>
    </location>
</feature>
<dbReference type="EMBL" id="AP023355">
    <property type="protein sequence ID" value="BCJ39173.1"/>
    <property type="molecule type" value="Genomic_DNA"/>
</dbReference>
<evidence type="ECO:0000256" key="5">
    <source>
        <dbReference type="ARBA" id="ARBA00022692"/>
    </source>
</evidence>
<dbReference type="RefSeq" id="WP_203965087.1">
    <property type="nucleotide sequence ID" value="NZ_AP023355.1"/>
</dbReference>
<evidence type="ECO:0000259" key="10">
    <source>
        <dbReference type="PROSITE" id="PS50928"/>
    </source>
</evidence>
<feature type="transmembrane region" description="Helical" evidence="9">
    <location>
        <begin position="144"/>
        <end position="162"/>
    </location>
</feature>
<keyword evidence="3 9" id="KW-0813">Transport</keyword>
<sequence>MDIFSHAGDLGHGFVATLEIVLVGFAGALVVGTLIAICRISPVLPLRAFGWFYVEAFRAVPLLVLLVLCVFGLPWIGIVLSPFWSVCLGIGLYAGAIVCETLRSGIRGVPFGQVEAARAIGFTFGQSLRYVVLPQAFRAMVQPFGNVFIGVVLGTSLCAAVGAQELTYATKVLSLSVGSPLVWYGCAAVLYIVVTLGSAYIFGMIERRVRFQR</sequence>
<dbReference type="PANTHER" id="PTHR30614">
    <property type="entry name" value="MEMBRANE COMPONENT OF AMINO ACID ABC TRANSPORTER"/>
    <property type="match status" value="1"/>
</dbReference>
<keyword evidence="8 9" id="KW-0472">Membrane</keyword>
<keyword evidence="6" id="KW-0029">Amino-acid transport</keyword>
<organism evidence="11 12">
    <name type="scientific">Actinocatenispora thailandica</name>
    <dbReference type="NCBI Taxonomy" id="227318"/>
    <lineage>
        <taxon>Bacteria</taxon>
        <taxon>Bacillati</taxon>
        <taxon>Actinomycetota</taxon>
        <taxon>Actinomycetes</taxon>
        <taxon>Micromonosporales</taxon>
        <taxon>Micromonosporaceae</taxon>
        <taxon>Actinocatenispora</taxon>
    </lineage>
</organism>
<comment type="subcellular location">
    <subcellularLocation>
        <location evidence="1 9">Cell membrane</location>
        <topology evidence="1 9">Multi-pass membrane protein</topology>
    </subcellularLocation>
</comment>
<dbReference type="Proteomes" id="UP000611640">
    <property type="component" value="Chromosome"/>
</dbReference>
<dbReference type="InterPro" id="IPR000515">
    <property type="entry name" value="MetI-like"/>
</dbReference>
<accession>A0A7R7I1L5</accession>
<reference evidence="11 12" key="1">
    <citation type="submission" date="2020-08" db="EMBL/GenBank/DDBJ databases">
        <title>Whole genome shotgun sequence of Actinocatenispora thailandica NBRC 105041.</title>
        <authorList>
            <person name="Komaki H."/>
            <person name="Tamura T."/>
        </authorList>
    </citation>
    <scope>NUCLEOTIDE SEQUENCE [LARGE SCALE GENOMIC DNA]</scope>
    <source>
        <strain evidence="11 12">NBRC 105041</strain>
    </source>
</reference>
<keyword evidence="12" id="KW-1185">Reference proteome</keyword>
<dbReference type="Pfam" id="PF00528">
    <property type="entry name" value="BPD_transp_1"/>
    <property type="match status" value="1"/>
</dbReference>
<evidence type="ECO:0000256" key="8">
    <source>
        <dbReference type="ARBA" id="ARBA00023136"/>
    </source>
</evidence>
<keyword evidence="5 9" id="KW-0812">Transmembrane</keyword>
<evidence type="ECO:0000256" key="7">
    <source>
        <dbReference type="ARBA" id="ARBA00022989"/>
    </source>
</evidence>
<dbReference type="GO" id="GO:0043190">
    <property type="term" value="C:ATP-binding cassette (ABC) transporter complex"/>
    <property type="evidence" value="ECO:0007669"/>
    <property type="project" value="InterPro"/>
</dbReference>
<keyword evidence="4" id="KW-1003">Cell membrane</keyword>
<dbReference type="GO" id="GO:0006865">
    <property type="term" value="P:amino acid transport"/>
    <property type="evidence" value="ECO:0007669"/>
    <property type="project" value="UniProtKB-KW"/>
</dbReference>
<dbReference type="InterPro" id="IPR035906">
    <property type="entry name" value="MetI-like_sf"/>
</dbReference>
<dbReference type="KEGG" id="atl:Athai_66760"/>
<evidence type="ECO:0000256" key="2">
    <source>
        <dbReference type="ARBA" id="ARBA00010072"/>
    </source>
</evidence>
<evidence type="ECO:0000313" key="12">
    <source>
        <dbReference type="Proteomes" id="UP000611640"/>
    </source>
</evidence>
<dbReference type="PANTHER" id="PTHR30614:SF37">
    <property type="entry name" value="AMINO-ACID ABC TRANSPORTER PERMEASE PROTEIN YHDX-RELATED"/>
    <property type="match status" value="1"/>
</dbReference>
<evidence type="ECO:0000256" key="6">
    <source>
        <dbReference type="ARBA" id="ARBA00022970"/>
    </source>
</evidence>
<dbReference type="Gene3D" id="1.10.3720.10">
    <property type="entry name" value="MetI-like"/>
    <property type="match status" value="1"/>
</dbReference>
<dbReference type="GO" id="GO:0022857">
    <property type="term" value="F:transmembrane transporter activity"/>
    <property type="evidence" value="ECO:0007669"/>
    <property type="project" value="InterPro"/>
</dbReference>
<comment type="similarity">
    <text evidence="2">Belongs to the binding-protein-dependent transport system permease family. HisMQ subfamily.</text>
</comment>
<feature type="transmembrane region" description="Helical" evidence="9">
    <location>
        <begin position="182"/>
        <end position="203"/>
    </location>
</feature>
<dbReference type="InterPro" id="IPR043429">
    <property type="entry name" value="ArtM/GltK/GlnP/TcyL/YhdX-like"/>
</dbReference>
<proteinExistence type="inferred from homology"/>
<protein>
    <submittedName>
        <fullName evidence="11">Amino acid ABC transporter permease</fullName>
    </submittedName>
</protein>
<dbReference type="SUPFAM" id="SSF161098">
    <property type="entry name" value="MetI-like"/>
    <property type="match status" value="1"/>
</dbReference>
<evidence type="ECO:0000256" key="4">
    <source>
        <dbReference type="ARBA" id="ARBA00022475"/>
    </source>
</evidence>
<evidence type="ECO:0000256" key="9">
    <source>
        <dbReference type="RuleBase" id="RU363032"/>
    </source>
</evidence>